<evidence type="ECO:0000313" key="2">
    <source>
        <dbReference type="Proteomes" id="UP000276133"/>
    </source>
</evidence>
<accession>A0A3M7Q6V3</accession>
<keyword evidence="2" id="KW-1185">Reference proteome</keyword>
<sequence length="144" mass="16835">MEKELFRQDGFKGFINLPLYTMIRSIFLHQKNFSKKSPNLIRFFGFLYPVLGDHYNPRVFLRILKLEKFWNNSQNDKDLANAFGAKLETIFYPSTQIEIPNPSRTHANSPRDEKKDLRDALIDRQEFMKALALTNPKSAPGLDK</sequence>
<evidence type="ECO:0000313" key="1">
    <source>
        <dbReference type="EMBL" id="RNA06902.1"/>
    </source>
</evidence>
<reference evidence="1 2" key="1">
    <citation type="journal article" date="2018" name="Sci. Rep.">
        <title>Genomic signatures of local adaptation to the degree of environmental predictability in rotifers.</title>
        <authorList>
            <person name="Franch-Gras L."/>
            <person name="Hahn C."/>
            <person name="Garcia-Roger E.M."/>
            <person name="Carmona M.J."/>
            <person name="Serra M."/>
            <person name="Gomez A."/>
        </authorList>
    </citation>
    <scope>NUCLEOTIDE SEQUENCE [LARGE SCALE GENOMIC DNA]</scope>
    <source>
        <strain evidence="1">HYR1</strain>
    </source>
</reference>
<dbReference type="AlphaFoldDB" id="A0A3M7Q6V3"/>
<comment type="caution">
    <text evidence="1">The sequence shown here is derived from an EMBL/GenBank/DDBJ whole genome shotgun (WGS) entry which is preliminary data.</text>
</comment>
<name>A0A3M7Q6V3_BRAPC</name>
<organism evidence="1 2">
    <name type="scientific">Brachionus plicatilis</name>
    <name type="common">Marine rotifer</name>
    <name type="synonym">Brachionus muelleri</name>
    <dbReference type="NCBI Taxonomy" id="10195"/>
    <lineage>
        <taxon>Eukaryota</taxon>
        <taxon>Metazoa</taxon>
        <taxon>Spiralia</taxon>
        <taxon>Gnathifera</taxon>
        <taxon>Rotifera</taxon>
        <taxon>Eurotatoria</taxon>
        <taxon>Monogononta</taxon>
        <taxon>Pseudotrocha</taxon>
        <taxon>Ploima</taxon>
        <taxon>Brachionidae</taxon>
        <taxon>Brachionus</taxon>
    </lineage>
</organism>
<dbReference type="EMBL" id="REGN01007234">
    <property type="protein sequence ID" value="RNA06902.1"/>
    <property type="molecule type" value="Genomic_DNA"/>
</dbReference>
<dbReference type="Proteomes" id="UP000276133">
    <property type="component" value="Unassembled WGS sequence"/>
</dbReference>
<protein>
    <submittedName>
        <fullName evidence="1">Uncharacterized protein</fullName>
    </submittedName>
</protein>
<proteinExistence type="predicted"/>
<gene>
    <name evidence="1" type="ORF">BpHYR1_029926</name>
</gene>
<feature type="non-terminal residue" evidence="1">
    <location>
        <position position="144"/>
    </location>
</feature>